<dbReference type="PANTHER" id="PTHR23302:SF24">
    <property type="entry name" value="TMC DOMAIN-CONTAINING PROTEIN"/>
    <property type="match status" value="1"/>
</dbReference>
<keyword evidence="3 6" id="KW-0812">Transmembrane</keyword>
<evidence type="ECO:0000256" key="1">
    <source>
        <dbReference type="ARBA" id="ARBA00004141"/>
    </source>
</evidence>
<comment type="subcellular location">
    <subcellularLocation>
        <location evidence="1">Membrane</location>
        <topology evidence="1">Multi-pass membrane protein</topology>
    </subcellularLocation>
</comment>
<evidence type="ECO:0000313" key="8">
    <source>
        <dbReference type="EMBL" id="KFM73290.1"/>
    </source>
</evidence>
<organism evidence="8 9">
    <name type="scientific">Stegodyphus mimosarum</name>
    <name type="common">African social velvet spider</name>
    <dbReference type="NCBI Taxonomy" id="407821"/>
    <lineage>
        <taxon>Eukaryota</taxon>
        <taxon>Metazoa</taxon>
        <taxon>Ecdysozoa</taxon>
        <taxon>Arthropoda</taxon>
        <taxon>Chelicerata</taxon>
        <taxon>Arachnida</taxon>
        <taxon>Araneae</taxon>
        <taxon>Araneomorphae</taxon>
        <taxon>Entelegynae</taxon>
        <taxon>Eresoidea</taxon>
        <taxon>Eresidae</taxon>
        <taxon>Stegodyphus</taxon>
    </lineage>
</organism>
<evidence type="ECO:0000256" key="5">
    <source>
        <dbReference type="ARBA" id="ARBA00023136"/>
    </source>
</evidence>
<name>A0A087U7F1_STEMI</name>
<dbReference type="OrthoDB" id="1936208at2759"/>
<dbReference type="AlphaFoldDB" id="A0A087U7F1"/>
<sequence length="523" mass="60753">MIDQDILSYAGTLFDHYIPNEILDLTLNYDRRNRTHEERHNISEYCRWRYVNDLQNTSLHTSNKFEDVLQGTGVLETTLLFLGSYPPKEVAFLGYIYSMPLAFLSVLIISFILSIIMMVQYSSHGIEETMLLKKSNYLIYSNIMFCSWDYCIEDKKSARVRHKSIANEIKNNLAEERRKLEIKEWSNAKKTRVLILRIFVNLFVLLTLLGCYYLIYEVVHYQLKELQLHRIKNIGANTLFVQYLSPLVITGLNLVVPIIFLNIVKLEMYNTQTQINMALFRIVFLRLSSVFVLVSTLHQQLTCQPRDMCNAGISAACRTPLCWETYVGQQIYKLVITDFFVYILIFICYDIPRDLIVRSCKNKVTELVGRQVFDLPNQVLSLVYSQTLCWLGIFYSPVLPAVTVIKFGILFYIKKRLVLHFSIPPPVPYKASRTNAIFMIILLLSFFAVLIIHGYSVSSIDPSPGCSPFRYEDVMINAIPDAMFSQSPKLTEFVNFIFSAFFFFPAYIFLGIAMYYYWTISVT</sequence>
<keyword evidence="5 6" id="KW-0472">Membrane</keyword>
<dbReference type="EMBL" id="KK118569">
    <property type="protein sequence ID" value="KFM73290.1"/>
    <property type="molecule type" value="Genomic_DNA"/>
</dbReference>
<dbReference type="GO" id="GO:0008381">
    <property type="term" value="F:mechanosensitive monoatomic ion channel activity"/>
    <property type="evidence" value="ECO:0007669"/>
    <property type="project" value="TreeGrafter"/>
</dbReference>
<comment type="similarity">
    <text evidence="2">Belongs to the TMC family.</text>
</comment>
<evidence type="ECO:0000259" key="7">
    <source>
        <dbReference type="Pfam" id="PF07810"/>
    </source>
</evidence>
<dbReference type="Proteomes" id="UP000054359">
    <property type="component" value="Unassembled WGS sequence"/>
</dbReference>
<feature type="transmembrane region" description="Helical" evidence="6">
    <location>
        <begin position="278"/>
        <end position="298"/>
    </location>
</feature>
<evidence type="ECO:0000256" key="3">
    <source>
        <dbReference type="ARBA" id="ARBA00022692"/>
    </source>
</evidence>
<feature type="transmembrane region" description="Helical" evidence="6">
    <location>
        <begin position="243"/>
        <end position="266"/>
    </location>
</feature>
<dbReference type="InterPro" id="IPR038900">
    <property type="entry name" value="TMC"/>
</dbReference>
<feature type="non-terminal residue" evidence="8">
    <location>
        <position position="523"/>
    </location>
</feature>
<dbReference type="Pfam" id="PF07810">
    <property type="entry name" value="TMC"/>
    <property type="match status" value="1"/>
</dbReference>
<dbReference type="STRING" id="407821.A0A087U7F1"/>
<evidence type="ECO:0000313" key="9">
    <source>
        <dbReference type="Proteomes" id="UP000054359"/>
    </source>
</evidence>
<dbReference type="GO" id="GO:0005886">
    <property type="term" value="C:plasma membrane"/>
    <property type="evidence" value="ECO:0007669"/>
    <property type="project" value="InterPro"/>
</dbReference>
<protein>
    <submittedName>
        <fullName evidence="8">Transmembrane channel-like protein 7</fullName>
    </submittedName>
</protein>
<feature type="transmembrane region" description="Helical" evidence="6">
    <location>
        <begin position="388"/>
        <end position="413"/>
    </location>
</feature>
<feature type="domain" description="TMC" evidence="7">
    <location>
        <begin position="322"/>
        <end position="432"/>
    </location>
</feature>
<dbReference type="InterPro" id="IPR012496">
    <property type="entry name" value="TMC_dom"/>
</dbReference>
<dbReference type="PANTHER" id="PTHR23302">
    <property type="entry name" value="TRANSMEMBRANE CHANNEL-RELATED"/>
    <property type="match status" value="1"/>
</dbReference>
<keyword evidence="4 6" id="KW-1133">Transmembrane helix</keyword>
<feature type="transmembrane region" description="Helical" evidence="6">
    <location>
        <begin position="493"/>
        <end position="518"/>
    </location>
</feature>
<feature type="transmembrane region" description="Helical" evidence="6">
    <location>
        <begin position="95"/>
        <end position="119"/>
    </location>
</feature>
<accession>A0A087U7F1</accession>
<evidence type="ECO:0000256" key="6">
    <source>
        <dbReference type="SAM" id="Phobius"/>
    </source>
</evidence>
<feature type="transmembrane region" description="Helical" evidence="6">
    <location>
        <begin position="433"/>
        <end position="452"/>
    </location>
</feature>
<keyword evidence="9" id="KW-1185">Reference proteome</keyword>
<feature type="transmembrane region" description="Helical" evidence="6">
    <location>
        <begin position="194"/>
        <end position="215"/>
    </location>
</feature>
<dbReference type="OMA" id="HEVEGRF"/>
<reference evidence="8 9" key="1">
    <citation type="submission" date="2013-11" db="EMBL/GenBank/DDBJ databases">
        <title>Genome sequencing of Stegodyphus mimosarum.</title>
        <authorList>
            <person name="Bechsgaard J."/>
        </authorList>
    </citation>
    <scope>NUCLEOTIDE SEQUENCE [LARGE SCALE GENOMIC DNA]</scope>
</reference>
<evidence type="ECO:0000256" key="2">
    <source>
        <dbReference type="ARBA" id="ARBA00006510"/>
    </source>
</evidence>
<proteinExistence type="inferred from homology"/>
<gene>
    <name evidence="8" type="ORF">X975_26431</name>
</gene>
<evidence type="ECO:0000256" key="4">
    <source>
        <dbReference type="ARBA" id="ARBA00022989"/>
    </source>
</evidence>